<reference evidence="1 2" key="1">
    <citation type="journal article" date="2008" name="Biol. Direct">
        <title>Complete genome sequence of the extremely acidophilic methanotroph isolate V4, Methylacidiphilum infernorum, a representative of the bacterial phylum Verrucomicrobia.</title>
        <authorList>
            <person name="Hou S."/>
            <person name="Makarova K.S."/>
            <person name="Saw J.H."/>
            <person name="Senin P."/>
            <person name="Ly B.V."/>
            <person name="Zhou Z."/>
            <person name="Ren Y."/>
            <person name="Wang J."/>
            <person name="Galperin M.Y."/>
            <person name="Omelchenko M.V."/>
            <person name="Wolf Y.I."/>
            <person name="Yutin N."/>
            <person name="Koonin E.V."/>
            <person name="Stott M.B."/>
            <person name="Mountain B.W."/>
            <person name="Crowe M.A."/>
            <person name="Smirnova A.V."/>
            <person name="Dunfield P.F."/>
            <person name="Feng L."/>
            <person name="Wang L."/>
            <person name="Alam M."/>
        </authorList>
    </citation>
    <scope>NUCLEOTIDE SEQUENCE [LARGE SCALE GENOMIC DNA]</scope>
    <source>
        <strain evidence="2">Isolate V4</strain>
    </source>
</reference>
<dbReference type="EMBL" id="CP000975">
    <property type="protein sequence ID" value="ACD83659.1"/>
    <property type="molecule type" value="Genomic_DNA"/>
</dbReference>
<sequence length="73" mass="8802">MHPSFCTPSSRKEMNNPEKKFMHREKNTLIFFPFPSPAILPPKRMILEDMFLLSFKINPICYHCRDPKRFYPN</sequence>
<proteinExistence type="predicted"/>
<dbReference type="HOGENOM" id="CLU_2700513_0_0_0"/>
<protein>
    <submittedName>
        <fullName evidence="1">Uncharacterized protein</fullName>
    </submittedName>
</protein>
<evidence type="ECO:0000313" key="1">
    <source>
        <dbReference type="EMBL" id="ACD83659.1"/>
    </source>
</evidence>
<accession>B3DWF6</accession>
<dbReference type="AlphaFoldDB" id="B3DWF6"/>
<evidence type="ECO:0000313" key="2">
    <source>
        <dbReference type="Proteomes" id="UP000009149"/>
    </source>
</evidence>
<gene>
    <name evidence="1" type="ordered locus">Minf_1605</name>
</gene>
<dbReference type="STRING" id="481448.Minf_1605"/>
<name>B3DWF6_METI4</name>
<dbReference type="KEGG" id="min:Minf_1605"/>
<dbReference type="Proteomes" id="UP000009149">
    <property type="component" value="Chromosome"/>
</dbReference>
<organism evidence="1 2">
    <name type="scientific">Methylacidiphilum infernorum (isolate V4)</name>
    <name type="common">Methylokorus infernorum (strain V4)</name>
    <dbReference type="NCBI Taxonomy" id="481448"/>
    <lineage>
        <taxon>Bacteria</taxon>
        <taxon>Pseudomonadati</taxon>
        <taxon>Verrucomicrobiota</taxon>
        <taxon>Methylacidiphilae</taxon>
        <taxon>Methylacidiphilales</taxon>
        <taxon>Methylacidiphilaceae</taxon>
        <taxon>Methylacidiphilum (ex Ratnadevi et al. 2023)</taxon>
    </lineage>
</organism>